<sequence length="225" mass="25523">MTTSASTKQGQEDDFRGWRSHNRRDYFWPLGESEYAHYIPASQNGLGDMFLHASFTTKSKSIIMDPLRIALCWAITHSRHPLLMSKVIRNCNLNISPTSKEEPYFWFSLPKDAIKEANSCLVFDNLPKEELILNYLNGPRTLFDKHMSYLVISTGSPSTEADDTDKGDYNLLMCAPHFIGDGASLHQCTHEFITLLASAQSSQKLKQKLIQPLNWVDLLPPTLES</sequence>
<dbReference type="EMBL" id="KN834833">
    <property type="protein sequence ID" value="KIK53101.1"/>
    <property type="molecule type" value="Genomic_DNA"/>
</dbReference>
<dbReference type="Proteomes" id="UP000053593">
    <property type="component" value="Unassembled WGS sequence"/>
</dbReference>
<dbReference type="HOGENOM" id="CLU_1230070_0_0_1"/>
<gene>
    <name evidence="1" type="ORF">GYMLUDRAFT_250683</name>
</gene>
<evidence type="ECO:0000313" key="2">
    <source>
        <dbReference type="Proteomes" id="UP000053593"/>
    </source>
</evidence>
<proteinExistence type="predicted"/>
<dbReference type="Gene3D" id="3.30.559.10">
    <property type="entry name" value="Chloramphenicol acetyltransferase-like domain"/>
    <property type="match status" value="1"/>
</dbReference>
<protein>
    <submittedName>
        <fullName evidence="1">Uncharacterized protein</fullName>
    </submittedName>
</protein>
<dbReference type="AlphaFoldDB" id="A0A0D0BER3"/>
<keyword evidence="2" id="KW-1185">Reference proteome</keyword>
<name>A0A0D0BER3_9AGAR</name>
<reference evidence="1 2" key="1">
    <citation type="submission" date="2014-04" db="EMBL/GenBank/DDBJ databases">
        <title>Evolutionary Origins and Diversification of the Mycorrhizal Mutualists.</title>
        <authorList>
            <consortium name="DOE Joint Genome Institute"/>
            <consortium name="Mycorrhizal Genomics Consortium"/>
            <person name="Kohler A."/>
            <person name="Kuo A."/>
            <person name="Nagy L.G."/>
            <person name="Floudas D."/>
            <person name="Copeland A."/>
            <person name="Barry K.W."/>
            <person name="Cichocki N."/>
            <person name="Veneault-Fourrey C."/>
            <person name="LaButti K."/>
            <person name="Lindquist E.A."/>
            <person name="Lipzen A."/>
            <person name="Lundell T."/>
            <person name="Morin E."/>
            <person name="Murat C."/>
            <person name="Riley R."/>
            <person name="Ohm R."/>
            <person name="Sun H."/>
            <person name="Tunlid A."/>
            <person name="Henrissat B."/>
            <person name="Grigoriev I.V."/>
            <person name="Hibbett D.S."/>
            <person name="Martin F."/>
        </authorList>
    </citation>
    <scope>NUCLEOTIDE SEQUENCE [LARGE SCALE GENOMIC DNA]</scope>
    <source>
        <strain evidence="1 2">FD-317 M1</strain>
    </source>
</reference>
<dbReference type="InterPro" id="IPR023213">
    <property type="entry name" value="CAT-like_dom_sf"/>
</dbReference>
<accession>A0A0D0BER3</accession>
<evidence type="ECO:0000313" key="1">
    <source>
        <dbReference type="EMBL" id="KIK53101.1"/>
    </source>
</evidence>
<organism evidence="1 2">
    <name type="scientific">Collybiopsis luxurians FD-317 M1</name>
    <dbReference type="NCBI Taxonomy" id="944289"/>
    <lineage>
        <taxon>Eukaryota</taxon>
        <taxon>Fungi</taxon>
        <taxon>Dikarya</taxon>
        <taxon>Basidiomycota</taxon>
        <taxon>Agaricomycotina</taxon>
        <taxon>Agaricomycetes</taxon>
        <taxon>Agaricomycetidae</taxon>
        <taxon>Agaricales</taxon>
        <taxon>Marasmiineae</taxon>
        <taxon>Omphalotaceae</taxon>
        <taxon>Collybiopsis</taxon>
        <taxon>Collybiopsis luxurians</taxon>
    </lineage>
</organism>
<dbReference type="OrthoDB" id="3355480at2759"/>